<evidence type="ECO:0008006" key="4">
    <source>
        <dbReference type="Google" id="ProtNLM"/>
    </source>
</evidence>
<name>A0A2A5S2H3_9LACT</name>
<gene>
    <name evidence="2" type="ORF">RU87_GL000905</name>
</gene>
<protein>
    <recommendedName>
        <fullName evidence="4">Integral membrane protein</fullName>
    </recommendedName>
</protein>
<organism evidence="2 3">
    <name type="scientific">Pseudolactococcus plantarum</name>
    <dbReference type="NCBI Taxonomy" id="1365"/>
    <lineage>
        <taxon>Bacteria</taxon>
        <taxon>Bacillati</taxon>
        <taxon>Bacillota</taxon>
        <taxon>Bacilli</taxon>
        <taxon>Lactobacillales</taxon>
        <taxon>Streptococcaceae</taxon>
        <taxon>Pseudolactococcus</taxon>
    </lineage>
</organism>
<evidence type="ECO:0000313" key="3">
    <source>
        <dbReference type="Proteomes" id="UP000242246"/>
    </source>
</evidence>
<feature type="transmembrane region" description="Helical" evidence="1">
    <location>
        <begin position="152"/>
        <end position="174"/>
    </location>
</feature>
<keyword evidence="3" id="KW-1185">Reference proteome</keyword>
<reference evidence="2 3" key="1">
    <citation type="submission" date="2014-12" db="EMBL/GenBank/DDBJ databases">
        <title>Draft genome sequences of 10 type strains of Lactococcus.</title>
        <authorList>
            <person name="Sun Z."/>
            <person name="Zhong Z."/>
            <person name="Liu W."/>
            <person name="Zhang W."/>
            <person name="Zhang H."/>
        </authorList>
    </citation>
    <scope>NUCLEOTIDE SEQUENCE [LARGE SCALE GENOMIC DNA]</scope>
    <source>
        <strain evidence="2 3">DSM 20686</strain>
    </source>
</reference>
<feature type="transmembrane region" description="Helical" evidence="1">
    <location>
        <begin position="180"/>
        <end position="198"/>
    </location>
</feature>
<keyword evidence="1" id="KW-1133">Transmembrane helix</keyword>
<feature type="transmembrane region" description="Helical" evidence="1">
    <location>
        <begin position="85"/>
        <end position="102"/>
    </location>
</feature>
<accession>A0A2A5S2H3</accession>
<dbReference type="STRING" id="1348632.GCA_001591745_00298"/>
<dbReference type="Proteomes" id="UP000242246">
    <property type="component" value="Unassembled WGS sequence"/>
</dbReference>
<dbReference type="InterPro" id="IPR006938">
    <property type="entry name" value="DUF624"/>
</dbReference>
<sequence>MKEGVFDVRGLLAVNGIIYRYMLKLYDLIVLNILFVVSSLPLITIGASITALYDVTLNMQNGHTRQVYSAYLDSFQKNIKQATQVWLGFLLLIATAVILISVGQGNVWLSLVLLGFITITMMALIYIFALISKFQHNTSSMIKNGVLLAIEHTAYSIIMLSIAGVLVIGVPLYIHWAGVLSMLLTFSLTAYIQSYFLNKLFLEVLNRN</sequence>
<keyword evidence="1" id="KW-0812">Transmembrane</keyword>
<feature type="transmembrane region" description="Helical" evidence="1">
    <location>
        <begin position="29"/>
        <end position="53"/>
    </location>
</feature>
<dbReference type="Pfam" id="PF04854">
    <property type="entry name" value="DUF624"/>
    <property type="match status" value="1"/>
</dbReference>
<keyword evidence="1" id="KW-0472">Membrane</keyword>
<dbReference type="AlphaFoldDB" id="A0A2A5S2H3"/>
<comment type="caution">
    <text evidence="2">The sequence shown here is derived from an EMBL/GenBank/DDBJ whole genome shotgun (WGS) entry which is preliminary data.</text>
</comment>
<evidence type="ECO:0000256" key="1">
    <source>
        <dbReference type="SAM" id="Phobius"/>
    </source>
</evidence>
<evidence type="ECO:0000313" key="2">
    <source>
        <dbReference type="EMBL" id="PCS07686.1"/>
    </source>
</evidence>
<feature type="transmembrane region" description="Helical" evidence="1">
    <location>
        <begin position="108"/>
        <end position="131"/>
    </location>
</feature>
<dbReference type="RefSeq" id="WP_068160353.1">
    <property type="nucleotide sequence ID" value="NZ_JXJX01000003.1"/>
</dbReference>
<dbReference type="EMBL" id="JXJX01000003">
    <property type="protein sequence ID" value="PCS07686.1"/>
    <property type="molecule type" value="Genomic_DNA"/>
</dbReference>
<proteinExistence type="predicted"/>
<dbReference type="OrthoDB" id="9814991at2"/>